<gene>
    <name evidence="4" type="ORF">BI49514_00927</name>
</gene>
<dbReference type="Pfam" id="PF13343">
    <property type="entry name" value="SBP_bac_6"/>
    <property type="match status" value="1"/>
</dbReference>
<name>A0A2H1IHG7_9MICO</name>
<feature type="chain" id="PRO_5013641712" evidence="3">
    <location>
        <begin position="27"/>
        <end position="352"/>
    </location>
</feature>
<organism evidence="4 5">
    <name type="scientific">Brevibacterium iodinum ATCC 49514</name>
    <dbReference type="NCBI Taxonomy" id="1255616"/>
    <lineage>
        <taxon>Bacteria</taxon>
        <taxon>Bacillati</taxon>
        <taxon>Actinomycetota</taxon>
        <taxon>Actinomycetes</taxon>
        <taxon>Micrococcales</taxon>
        <taxon>Brevibacteriaceae</taxon>
        <taxon>Brevibacterium</taxon>
    </lineage>
</organism>
<feature type="signal peptide" evidence="3">
    <location>
        <begin position="1"/>
        <end position="26"/>
    </location>
</feature>
<dbReference type="SUPFAM" id="SSF53850">
    <property type="entry name" value="Periplasmic binding protein-like II"/>
    <property type="match status" value="1"/>
</dbReference>
<proteinExistence type="predicted"/>
<dbReference type="CDD" id="cd13547">
    <property type="entry name" value="PBP2_Fbp_like_2"/>
    <property type="match status" value="1"/>
</dbReference>
<dbReference type="PANTHER" id="PTHR30006">
    <property type="entry name" value="THIAMINE-BINDING PERIPLASMIC PROTEIN-RELATED"/>
    <property type="match status" value="1"/>
</dbReference>
<evidence type="ECO:0000256" key="2">
    <source>
        <dbReference type="PIRSR" id="PIRSR002825-1"/>
    </source>
</evidence>
<feature type="binding site" evidence="2">
    <location>
        <position position="246"/>
    </location>
    <ligand>
        <name>Fe cation</name>
        <dbReference type="ChEBI" id="CHEBI:24875"/>
    </ligand>
</feature>
<dbReference type="PIRSF" id="PIRSF002825">
    <property type="entry name" value="CfbpA"/>
    <property type="match status" value="1"/>
</dbReference>
<sequence>MRSRIISGLAGVALAATMAGCGSVDAADDSGNDSAADAQEWTAPEGLEGELTYYSANPQGLTDDLVGAFEEKTGVTVNVFSGETGKITAKLKAEQANPQADVVYLASWSAAQSQSETGAFEKFAPEGADKVHEGWTAESGDFTGRDGSALGLVANTEAIEGGESPQDWEDLADPKYKDKVIMPDPRESGTAADLIAAMVEKWGEDKTWELFDSLFDNGMQVQGANGPALDAVTSGSKAVVFGGVDYSAYAAKAKGEPLEFAIPSSGTTVTPRPILVSDKSDNKDAAEAFVNFMFSEEGQAISADNYMIPAIEGVEPAEGEPYEDIDRLTDDLSGLSEASDGVTETFVSRYLK</sequence>
<accession>A0A2H1IHG7</accession>
<dbReference type="GO" id="GO:0046872">
    <property type="term" value="F:metal ion binding"/>
    <property type="evidence" value="ECO:0007669"/>
    <property type="project" value="UniProtKB-KW"/>
</dbReference>
<dbReference type="GO" id="GO:0030976">
    <property type="term" value="F:thiamine pyrophosphate binding"/>
    <property type="evidence" value="ECO:0007669"/>
    <property type="project" value="TreeGrafter"/>
</dbReference>
<dbReference type="GO" id="GO:0030975">
    <property type="term" value="F:thiamine binding"/>
    <property type="evidence" value="ECO:0007669"/>
    <property type="project" value="TreeGrafter"/>
</dbReference>
<dbReference type="RefSeq" id="WP_101544713.1">
    <property type="nucleotide sequence ID" value="NZ_FXYX01000004.1"/>
</dbReference>
<protein>
    <submittedName>
        <fullName evidence="4">Iron(III) transport system substrate-binding protein</fullName>
    </submittedName>
</protein>
<evidence type="ECO:0000256" key="3">
    <source>
        <dbReference type="SAM" id="SignalP"/>
    </source>
</evidence>
<reference evidence="5" key="1">
    <citation type="submission" date="2017-03" db="EMBL/GenBank/DDBJ databases">
        <authorList>
            <person name="Monnet C."/>
        </authorList>
    </citation>
    <scope>NUCLEOTIDE SEQUENCE [LARGE SCALE GENOMIC DNA]</scope>
    <source>
        <strain evidence="5">ATCC 49514</strain>
    </source>
</reference>
<keyword evidence="5" id="KW-1185">Reference proteome</keyword>
<evidence type="ECO:0000256" key="1">
    <source>
        <dbReference type="ARBA" id="ARBA00022729"/>
    </source>
</evidence>
<dbReference type="Gene3D" id="3.40.190.10">
    <property type="entry name" value="Periplasmic binding protein-like II"/>
    <property type="match status" value="2"/>
</dbReference>
<dbReference type="PANTHER" id="PTHR30006:SF2">
    <property type="entry name" value="ABC TRANSPORTER SUBSTRATE-BINDING PROTEIN"/>
    <property type="match status" value="1"/>
</dbReference>
<dbReference type="InterPro" id="IPR026045">
    <property type="entry name" value="Ferric-bd"/>
</dbReference>
<dbReference type="PROSITE" id="PS51257">
    <property type="entry name" value="PROKAR_LIPOPROTEIN"/>
    <property type="match status" value="1"/>
</dbReference>
<keyword evidence="2" id="KW-0408">Iron</keyword>
<keyword evidence="1 3" id="KW-0732">Signal</keyword>
<evidence type="ECO:0000313" key="4">
    <source>
        <dbReference type="EMBL" id="SMX74432.1"/>
    </source>
</evidence>
<dbReference type="Proteomes" id="UP000234382">
    <property type="component" value="Unassembled WGS sequence"/>
</dbReference>
<keyword evidence="2" id="KW-0479">Metal-binding</keyword>
<dbReference type="AlphaFoldDB" id="A0A2H1IHG7"/>
<dbReference type="GO" id="GO:0015888">
    <property type="term" value="P:thiamine transport"/>
    <property type="evidence" value="ECO:0007669"/>
    <property type="project" value="TreeGrafter"/>
</dbReference>
<dbReference type="GO" id="GO:0030288">
    <property type="term" value="C:outer membrane-bounded periplasmic space"/>
    <property type="evidence" value="ECO:0007669"/>
    <property type="project" value="TreeGrafter"/>
</dbReference>
<evidence type="ECO:0000313" key="5">
    <source>
        <dbReference type="Proteomes" id="UP000234382"/>
    </source>
</evidence>
<dbReference type="EMBL" id="FXYX01000004">
    <property type="protein sequence ID" value="SMX74432.1"/>
    <property type="molecule type" value="Genomic_DNA"/>
</dbReference>